<dbReference type="InterPro" id="IPR050268">
    <property type="entry name" value="NADH-dep_flavin_reductase"/>
</dbReference>
<dbReference type="SUPFAM" id="SSF50475">
    <property type="entry name" value="FMN-binding split barrel"/>
    <property type="match status" value="1"/>
</dbReference>
<dbReference type="PANTHER" id="PTHR30466">
    <property type="entry name" value="FLAVIN REDUCTASE"/>
    <property type="match status" value="1"/>
</dbReference>
<evidence type="ECO:0000313" key="5">
    <source>
        <dbReference type="Proteomes" id="UP001330812"/>
    </source>
</evidence>
<dbReference type="Gene3D" id="2.30.110.10">
    <property type="entry name" value="Electron Transport, Fmn-binding Protein, Chain A"/>
    <property type="match status" value="1"/>
</dbReference>
<dbReference type="InterPro" id="IPR012349">
    <property type="entry name" value="Split_barrel_FMN-bd"/>
</dbReference>
<keyword evidence="5" id="KW-1185">Reference proteome</keyword>
<dbReference type="Pfam" id="PF01613">
    <property type="entry name" value="Flavin_Reduct"/>
    <property type="match status" value="1"/>
</dbReference>
<evidence type="ECO:0000313" key="4">
    <source>
        <dbReference type="EMBL" id="WSE26193.1"/>
    </source>
</evidence>
<keyword evidence="2 4" id="KW-0560">Oxidoreductase</keyword>
<evidence type="ECO:0000259" key="3">
    <source>
        <dbReference type="SMART" id="SM00903"/>
    </source>
</evidence>
<comment type="similarity">
    <text evidence="1">Belongs to the non-flavoprotein flavin reductase family.</text>
</comment>
<feature type="domain" description="Flavin reductase like" evidence="3">
    <location>
        <begin position="23"/>
        <end position="167"/>
    </location>
</feature>
<protein>
    <submittedName>
        <fullName evidence="4">Flavin reductase family protein</fullName>
        <ecNumber evidence="4">1.-.-.-</ecNumber>
    </submittedName>
</protein>
<dbReference type="RefSeq" id="WP_326565161.1">
    <property type="nucleotide sequence ID" value="NZ_CP142149.1"/>
</dbReference>
<proteinExistence type="inferred from homology"/>
<name>A0ABZ1HX78_9PSEU</name>
<reference evidence="4 5" key="1">
    <citation type="journal article" date="2015" name="Int. J. Syst. Evol. Microbiol.">
        <title>Amycolatopsis rhabdoformis sp. nov., an actinomycete isolated from a tropical forest soil.</title>
        <authorList>
            <person name="Souza W.R."/>
            <person name="Silva R.E."/>
            <person name="Goodfellow M."/>
            <person name="Busarakam K."/>
            <person name="Figueiro F.S."/>
            <person name="Ferreira D."/>
            <person name="Rodrigues-Filho E."/>
            <person name="Moraes L.A.B."/>
            <person name="Zucchi T.D."/>
        </authorList>
    </citation>
    <scope>NUCLEOTIDE SEQUENCE [LARGE SCALE GENOMIC DNA]</scope>
    <source>
        <strain evidence="4 5">NCIMB 14900</strain>
    </source>
</reference>
<dbReference type="SMART" id="SM00903">
    <property type="entry name" value="Flavin_Reduct"/>
    <property type="match status" value="1"/>
</dbReference>
<evidence type="ECO:0000256" key="1">
    <source>
        <dbReference type="ARBA" id="ARBA00008898"/>
    </source>
</evidence>
<dbReference type="EC" id="1.-.-.-" evidence="4"/>
<dbReference type="Proteomes" id="UP001330812">
    <property type="component" value="Chromosome"/>
</dbReference>
<accession>A0ABZ1HX78</accession>
<gene>
    <name evidence="4" type="ORF">VSH64_25295</name>
</gene>
<evidence type="ECO:0000256" key="2">
    <source>
        <dbReference type="ARBA" id="ARBA00023002"/>
    </source>
</evidence>
<dbReference type="InterPro" id="IPR002563">
    <property type="entry name" value="Flavin_Rdtase-like_dom"/>
</dbReference>
<dbReference type="PANTHER" id="PTHR30466:SF11">
    <property type="entry name" value="FLAVIN-DEPENDENT MONOOXYGENASE, REDUCTASE SUBUNIT HSAB"/>
    <property type="match status" value="1"/>
</dbReference>
<dbReference type="GO" id="GO:0016491">
    <property type="term" value="F:oxidoreductase activity"/>
    <property type="evidence" value="ECO:0007669"/>
    <property type="project" value="UniProtKB-KW"/>
</dbReference>
<dbReference type="EMBL" id="CP142149">
    <property type="protein sequence ID" value="WSE26193.1"/>
    <property type="molecule type" value="Genomic_DNA"/>
</dbReference>
<organism evidence="4 5">
    <name type="scientific">Amycolatopsis rhabdoformis</name>
    <dbReference type="NCBI Taxonomy" id="1448059"/>
    <lineage>
        <taxon>Bacteria</taxon>
        <taxon>Bacillati</taxon>
        <taxon>Actinomycetota</taxon>
        <taxon>Actinomycetes</taxon>
        <taxon>Pseudonocardiales</taxon>
        <taxon>Pseudonocardiaceae</taxon>
        <taxon>Amycolatopsis</taxon>
    </lineage>
</organism>
<sequence length="178" mass="19259">MWDEEIVGCPPEAVTARELRTALGKFTSGVCVITTLSDDGKREGITVNSFASVSLNPAMVLWSIARGAPSSATFTTAPRFGVNVLSARQKDLSTRFSRPAADKFAGLDGVTTGLGAVPMLDGAVAQFECRNQFQRYGGDHLIIVGTVDLVRTWDRPPLVFFAGQYADLDPRHLPQETR</sequence>